<organism evidence="1 2">
    <name type="scientific">Musa troglodytarum</name>
    <name type="common">fe'i banana</name>
    <dbReference type="NCBI Taxonomy" id="320322"/>
    <lineage>
        <taxon>Eukaryota</taxon>
        <taxon>Viridiplantae</taxon>
        <taxon>Streptophyta</taxon>
        <taxon>Embryophyta</taxon>
        <taxon>Tracheophyta</taxon>
        <taxon>Spermatophyta</taxon>
        <taxon>Magnoliopsida</taxon>
        <taxon>Liliopsida</taxon>
        <taxon>Zingiberales</taxon>
        <taxon>Musaceae</taxon>
        <taxon>Musa</taxon>
    </lineage>
</organism>
<sequence>MSGLESSPSVFRYAVVAHGMSCKSAGPDVNIRKRTNTTAMKPIPHSRKHKLLSFLGVPLADANNGNQHKLLPPAPAIQRKSSASSLRAQQIVSLNPLPLKKHGCNRPPVQNWMSCSSRLVPQGGISEFPDAILNAKRLDLYNLYREVVSRGGFYVGNGINWKGQVFSKMLIHTATNRMTDYAKTDGLDYICPPCSMSNYKKSQKMKGKELQLVRYDWRQISSSPLELMVLGDASSGERKTDS</sequence>
<dbReference type="Proteomes" id="UP001055439">
    <property type="component" value="Chromosome 5"/>
</dbReference>
<accession>A0A9E7FWH1</accession>
<dbReference type="PANTHER" id="PTHR46694">
    <property type="entry name" value="AT-RICH INTERACTIVE DOMAIN-CONTAINING PROTEIN 4"/>
    <property type="match status" value="1"/>
</dbReference>
<proteinExistence type="predicted"/>
<protein>
    <submittedName>
        <fullName evidence="1">ARID/BRIGHT DNA binding domain</fullName>
    </submittedName>
</protein>
<dbReference type="InterPro" id="IPR042293">
    <property type="entry name" value="ARID4"/>
</dbReference>
<dbReference type="PANTHER" id="PTHR46694:SF1">
    <property type="entry name" value="AT-RICH INTERACTIVE DOMAIN-CONTAINING PROTEIN 4"/>
    <property type="match status" value="1"/>
</dbReference>
<reference evidence="1" key="1">
    <citation type="submission" date="2022-05" db="EMBL/GenBank/DDBJ databases">
        <title>The Musa troglodytarum L. genome provides insights into the mechanism of non-climacteric behaviour and enrichment of carotenoids.</title>
        <authorList>
            <person name="Wang J."/>
        </authorList>
    </citation>
    <scope>NUCLEOTIDE SEQUENCE</scope>
    <source>
        <tissue evidence="1">Leaf</tissue>
    </source>
</reference>
<dbReference type="EMBL" id="CP097507">
    <property type="protein sequence ID" value="URE03611.1"/>
    <property type="molecule type" value="Genomic_DNA"/>
</dbReference>
<dbReference type="Gene3D" id="1.10.150.60">
    <property type="entry name" value="ARID DNA-binding domain"/>
    <property type="match status" value="1"/>
</dbReference>
<evidence type="ECO:0000313" key="2">
    <source>
        <dbReference type="Proteomes" id="UP001055439"/>
    </source>
</evidence>
<name>A0A9E7FWH1_9LILI</name>
<gene>
    <name evidence="1" type="ORF">MUK42_15146</name>
</gene>
<dbReference type="SUPFAM" id="SSF46774">
    <property type="entry name" value="ARID-like"/>
    <property type="match status" value="1"/>
</dbReference>
<dbReference type="AlphaFoldDB" id="A0A9E7FWH1"/>
<dbReference type="InterPro" id="IPR036431">
    <property type="entry name" value="ARID_dom_sf"/>
</dbReference>
<dbReference type="OrthoDB" id="10044343at2759"/>
<dbReference type="GO" id="GO:0003677">
    <property type="term" value="F:DNA binding"/>
    <property type="evidence" value="ECO:0007669"/>
    <property type="project" value="InterPro"/>
</dbReference>
<evidence type="ECO:0000313" key="1">
    <source>
        <dbReference type="EMBL" id="URE03611.1"/>
    </source>
</evidence>
<dbReference type="CDD" id="cd16100">
    <property type="entry name" value="ARID"/>
    <property type="match status" value="1"/>
</dbReference>
<keyword evidence="2" id="KW-1185">Reference proteome</keyword>